<dbReference type="HOGENOM" id="CLU_2854214_0_0_1"/>
<sequence>MQILISCSNDQEFCFYIHHSLFLQVQPKFLHYQILKTDVVLMNLTEYSETCQNSRVQLTIKCLWF</sequence>
<evidence type="ECO:0000313" key="2">
    <source>
        <dbReference type="Proteomes" id="UP000009183"/>
    </source>
</evidence>
<organism evidence="1 2">
    <name type="scientific">Vitis vinifera</name>
    <name type="common">Grape</name>
    <dbReference type="NCBI Taxonomy" id="29760"/>
    <lineage>
        <taxon>Eukaryota</taxon>
        <taxon>Viridiplantae</taxon>
        <taxon>Streptophyta</taxon>
        <taxon>Embryophyta</taxon>
        <taxon>Tracheophyta</taxon>
        <taxon>Spermatophyta</taxon>
        <taxon>Magnoliopsida</taxon>
        <taxon>eudicotyledons</taxon>
        <taxon>Gunneridae</taxon>
        <taxon>Pentapetalae</taxon>
        <taxon>rosids</taxon>
        <taxon>Vitales</taxon>
        <taxon>Vitaceae</taxon>
        <taxon>Viteae</taxon>
        <taxon>Vitis</taxon>
    </lineage>
</organism>
<proteinExistence type="predicted"/>
<dbReference type="Proteomes" id="UP000009183">
    <property type="component" value="Chromosome 13, unordered"/>
</dbReference>
<dbReference type="PaxDb" id="29760-VIT_13s0067g03610.t01"/>
<gene>
    <name evidence="1" type="ordered locus">VIT_13s0067g03610</name>
</gene>
<dbReference type="InParanoid" id="D7UBQ2"/>
<dbReference type="AlphaFoldDB" id="D7UBQ2"/>
<name>D7UBQ2_VITVI</name>
<reference evidence="2" key="1">
    <citation type="journal article" date="2007" name="Nature">
        <title>The grapevine genome sequence suggests ancestral hexaploidization in major angiosperm phyla.</title>
        <authorList>
            <consortium name="The French-Italian Public Consortium for Grapevine Genome Characterization."/>
            <person name="Jaillon O."/>
            <person name="Aury J.-M."/>
            <person name="Noel B."/>
            <person name="Policriti A."/>
            <person name="Clepet C."/>
            <person name="Casagrande A."/>
            <person name="Choisne N."/>
            <person name="Aubourg S."/>
            <person name="Vitulo N."/>
            <person name="Jubin C."/>
            <person name="Vezzi A."/>
            <person name="Legeai F."/>
            <person name="Hugueney P."/>
            <person name="Dasilva C."/>
            <person name="Horner D."/>
            <person name="Mica E."/>
            <person name="Jublot D."/>
            <person name="Poulain J."/>
            <person name="Bruyere C."/>
            <person name="Billault A."/>
            <person name="Segurens B."/>
            <person name="Gouyvenoux M."/>
            <person name="Ugarte E."/>
            <person name="Cattonaro F."/>
            <person name="Anthouard V."/>
            <person name="Vico V."/>
            <person name="Del Fabbro C."/>
            <person name="Alaux M."/>
            <person name="Di Gaspero G."/>
            <person name="Dumas V."/>
            <person name="Felice N."/>
            <person name="Paillard S."/>
            <person name="Juman I."/>
            <person name="Moroldo M."/>
            <person name="Scalabrin S."/>
            <person name="Canaguier A."/>
            <person name="Le Clainche I."/>
            <person name="Malacrida G."/>
            <person name="Durand E."/>
            <person name="Pesole G."/>
            <person name="Laucou V."/>
            <person name="Chatelet P."/>
            <person name="Merdinoglu D."/>
            <person name="Delledonne M."/>
            <person name="Pezzotti M."/>
            <person name="Lecharny A."/>
            <person name="Scarpelli C."/>
            <person name="Artiguenave F."/>
            <person name="Pe M.E."/>
            <person name="Valle G."/>
            <person name="Morgante M."/>
            <person name="Caboche M."/>
            <person name="Adam-Blondon A.-F."/>
            <person name="Weissenbach J."/>
            <person name="Quetier F."/>
            <person name="Wincker P."/>
        </authorList>
    </citation>
    <scope>NUCLEOTIDE SEQUENCE [LARGE SCALE GENOMIC DNA]</scope>
    <source>
        <strain evidence="2">cv. Pinot noir / PN40024</strain>
    </source>
</reference>
<keyword evidence="2" id="KW-1185">Reference proteome</keyword>
<protein>
    <submittedName>
        <fullName evidence="1">Uncharacterized protein</fullName>
    </submittedName>
</protein>
<accession>D7UBQ2</accession>
<dbReference type="EMBL" id="FN596752">
    <property type="protein sequence ID" value="CBI40167.3"/>
    <property type="molecule type" value="Genomic_DNA"/>
</dbReference>
<evidence type="ECO:0000313" key="1">
    <source>
        <dbReference type="EMBL" id="CBI40167.3"/>
    </source>
</evidence>